<dbReference type="InterPro" id="IPR044964">
    <property type="entry name" value="RCD1/SRO1-5"/>
</dbReference>
<keyword evidence="2" id="KW-0217">Developmental protein</keyword>
<dbReference type="PANTHER" id="PTHR32263">
    <property type="entry name" value="INACTIVE POLY [ADP-RIBOSE] POLYMERASE SRO4-RELATED"/>
    <property type="match status" value="1"/>
</dbReference>
<comment type="caution">
    <text evidence="7">The sequence shown here is derived from an EMBL/GenBank/DDBJ whole genome shotgun (WGS) entry which is preliminary data.</text>
</comment>
<dbReference type="EMBL" id="JBDFQZ010000008">
    <property type="protein sequence ID" value="KAK9699573.1"/>
    <property type="molecule type" value="Genomic_DNA"/>
</dbReference>
<evidence type="ECO:0000256" key="1">
    <source>
        <dbReference type="ARBA" id="ARBA00004123"/>
    </source>
</evidence>
<dbReference type="InterPro" id="IPR012317">
    <property type="entry name" value="Poly(ADP-ribose)pol_cat_dom"/>
</dbReference>
<evidence type="ECO:0000259" key="5">
    <source>
        <dbReference type="PROSITE" id="PS51059"/>
    </source>
</evidence>
<organism evidence="7 8">
    <name type="scientific">Saponaria officinalis</name>
    <name type="common">Common soapwort</name>
    <name type="synonym">Lychnis saponaria</name>
    <dbReference type="NCBI Taxonomy" id="3572"/>
    <lineage>
        <taxon>Eukaryota</taxon>
        <taxon>Viridiplantae</taxon>
        <taxon>Streptophyta</taxon>
        <taxon>Embryophyta</taxon>
        <taxon>Tracheophyta</taxon>
        <taxon>Spermatophyta</taxon>
        <taxon>Magnoliopsida</taxon>
        <taxon>eudicotyledons</taxon>
        <taxon>Gunneridae</taxon>
        <taxon>Pentapetalae</taxon>
        <taxon>Caryophyllales</taxon>
        <taxon>Caryophyllaceae</taxon>
        <taxon>Caryophylleae</taxon>
        <taxon>Saponaria</taxon>
    </lineage>
</organism>
<dbReference type="AlphaFoldDB" id="A0AAW1J994"/>
<evidence type="ECO:0000313" key="8">
    <source>
        <dbReference type="Proteomes" id="UP001443914"/>
    </source>
</evidence>
<dbReference type="Proteomes" id="UP001443914">
    <property type="component" value="Unassembled WGS sequence"/>
</dbReference>
<feature type="domain" description="PARP catalytic" evidence="5">
    <location>
        <begin position="242"/>
        <end position="461"/>
    </location>
</feature>
<dbReference type="PANTHER" id="PTHR32263:SF5">
    <property type="entry name" value="INACTIVE POLY [ADP-RIBOSE] POLYMERASE SRO1-RELATED"/>
    <property type="match status" value="1"/>
</dbReference>
<dbReference type="Gene3D" id="3.90.228.10">
    <property type="match status" value="1"/>
</dbReference>
<evidence type="ECO:0000256" key="3">
    <source>
        <dbReference type="ARBA" id="ARBA00023016"/>
    </source>
</evidence>
<dbReference type="Pfam" id="PF12174">
    <property type="entry name" value="RST"/>
    <property type="match status" value="1"/>
</dbReference>
<dbReference type="SUPFAM" id="SSF56399">
    <property type="entry name" value="ADP-ribosylation"/>
    <property type="match status" value="1"/>
</dbReference>
<evidence type="ECO:0000256" key="2">
    <source>
        <dbReference type="ARBA" id="ARBA00022473"/>
    </source>
</evidence>
<protein>
    <recommendedName>
        <fullName evidence="9">Poly [ADP-ribose] polymerase</fullName>
    </recommendedName>
</protein>
<evidence type="ECO:0000256" key="4">
    <source>
        <dbReference type="ARBA" id="ARBA00023242"/>
    </source>
</evidence>
<dbReference type="GO" id="GO:0003950">
    <property type="term" value="F:NAD+ poly-ADP-ribosyltransferase activity"/>
    <property type="evidence" value="ECO:0007669"/>
    <property type="project" value="InterPro"/>
</dbReference>
<accession>A0AAW1J994</accession>
<dbReference type="PROSITE" id="PS51059">
    <property type="entry name" value="PARP_CATALYTIC"/>
    <property type="match status" value="1"/>
</dbReference>
<reference evidence="7 8" key="1">
    <citation type="submission" date="2024-03" db="EMBL/GenBank/DDBJ databases">
        <title>WGS assembly of Saponaria officinalis var. Norfolk2.</title>
        <authorList>
            <person name="Jenkins J."/>
            <person name="Shu S."/>
            <person name="Grimwood J."/>
            <person name="Barry K."/>
            <person name="Goodstein D."/>
            <person name="Schmutz J."/>
            <person name="Leebens-Mack J."/>
            <person name="Osbourn A."/>
        </authorList>
    </citation>
    <scope>NUCLEOTIDE SEQUENCE [LARGE SCALE GENOMIC DNA]</scope>
    <source>
        <strain evidence="8">cv. Norfolk2</strain>
        <strain evidence="7">JIC</strain>
        <tissue evidence="7">Leaf</tissue>
    </source>
</reference>
<proteinExistence type="predicted"/>
<keyword evidence="4" id="KW-0539">Nucleus</keyword>
<dbReference type="InterPro" id="IPR057823">
    <property type="entry name" value="WWE_RCD1"/>
</dbReference>
<gene>
    <name evidence="7" type="ORF">RND81_08G182400</name>
</gene>
<evidence type="ECO:0000313" key="7">
    <source>
        <dbReference type="EMBL" id="KAK9699573.1"/>
    </source>
</evidence>
<evidence type="ECO:0008006" key="9">
    <source>
        <dbReference type="Google" id="ProtNLM"/>
    </source>
</evidence>
<keyword evidence="3" id="KW-0346">Stress response</keyword>
<dbReference type="PROSITE" id="PS51879">
    <property type="entry name" value="RST"/>
    <property type="match status" value="1"/>
</dbReference>
<dbReference type="EMBL" id="JBDFQZ010000008">
    <property type="protein sequence ID" value="KAK9699575.1"/>
    <property type="molecule type" value="Genomic_DNA"/>
</dbReference>
<comment type="subcellular location">
    <subcellularLocation>
        <location evidence="1">Nucleus</location>
    </subcellularLocation>
</comment>
<feature type="domain" description="RST" evidence="6">
    <location>
        <begin position="503"/>
        <end position="574"/>
    </location>
</feature>
<dbReference type="Pfam" id="PF23467">
    <property type="entry name" value="WWE_5"/>
    <property type="match status" value="1"/>
</dbReference>
<evidence type="ECO:0000259" key="6">
    <source>
        <dbReference type="PROSITE" id="PS51879"/>
    </source>
</evidence>
<dbReference type="InterPro" id="IPR022003">
    <property type="entry name" value="RST"/>
</dbReference>
<dbReference type="GO" id="GO:0005634">
    <property type="term" value="C:nucleus"/>
    <property type="evidence" value="ECO:0007669"/>
    <property type="project" value="UniProtKB-SubCell"/>
</dbReference>
<keyword evidence="8" id="KW-1185">Reference proteome</keyword>
<name>A0AAW1J994_SAPOF</name>
<sequence>MESNFVKVSGNRRKVFRNLKRNKAAGFTTNLSGAYYNNVSRHSALKASSLKLGKRKKPDICKTKCRSYELPRYYTNFLKTGLPNRLMFYQNGGWIDHESEIMDMVRKEFVLKKAAIEVKLTGRHLVFDFVRMVQFDFINALELPMAWIDDDGGCFFPEVYIDVDEEYGCNHYGKPKEGSSSISGNHNVQEIKLQIEIEVNNVGDTKVLENCGETSPLFKRIKVCQNAEVEDSCDETSDVRANEDVAKKQRLEKEEDADIENANVNIDAEIVKEMFLAGMNMVDDVNAVGVGSNSMWEGRLELFCKQVEITRKLRGNANVRYAWLRSTKEASSGIMAYGLGHFGFQQLKSAYGIGLHLAAASCANTSANYCDVDENGVRYMVLCRVIMGNMEMVHAGSKQFHPSDENYDSGVDDLQNPCQYVVWSMNINTHLYPEYVVSFRVPTNCEGFVLKHDHKHDMFTVNEGPSNTSEVGAAVDVVSDNQSNVTCDGSKERTSSLNPTAIRAPQSPLMPFPILFAAFSKHVPSSDMKLVLKNYEQLKNKVISRQNFTKNLRLIVGDAILRNTIMELNSKVAQKFGTSLVAEKHEIAG</sequence>